<comment type="caution">
    <text evidence="1">The sequence shown here is derived from an EMBL/GenBank/DDBJ whole genome shotgun (WGS) entry which is preliminary data.</text>
</comment>
<protein>
    <submittedName>
        <fullName evidence="1">Uncharacterized protein</fullName>
    </submittedName>
</protein>
<dbReference type="RefSeq" id="WP_183090219.1">
    <property type="nucleotide sequence ID" value="NZ_JACJUD010000005.1"/>
</dbReference>
<name>A0A7W4LP27_9GAMM</name>
<dbReference type="AlphaFoldDB" id="A0A7W4LP27"/>
<reference evidence="1 2" key="1">
    <citation type="submission" date="2020-08" db="EMBL/GenBank/DDBJ databases">
        <authorList>
            <person name="Kim C.M."/>
        </authorList>
    </citation>
    <scope>NUCLEOTIDE SEQUENCE [LARGE SCALE GENOMIC DNA]</scope>
    <source>
        <strain evidence="1 2">UL070</strain>
    </source>
</reference>
<dbReference type="Proteomes" id="UP000542720">
    <property type="component" value="Unassembled WGS sequence"/>
</dbReference>
<sequence length="118" mass="13230">MRPVSPENMQKLLKAQAYPFSKPVTAYLTDAHIAACCCLGVTHRHVRADPLGGRFADGRLIRTSDILRVELEGEFWVLHTCTGSFYVIASFQPGGYKSLVDYQAFLPQGFYPTPDRLH</sequence>
<evidence type="ECO:0000313" key="2">
    <source>
        <dbReference type="Proteomes" id="UP000542720"/>
    </source>
</evidence>
<organism evidence="1 2">
    <name type="scientific">Aquipseudomonas ullengensis</name>
    <dbReference type="NCBI Taxonomy" id="2759166"/>
    <lineage>
        <taxon>Bacteria</taxon>
        <taxon>Pseudomonadati</taxon>
        <taxon>Pseudomonadota</taxon>
        <taxon>Gammaproteobacteria</taxon>
        <taxon>Pseudomonadales</taxon>
        <taxon>Pseudomonadaceae</taxon>
        <taxon>Aquipseudomonas</taxon>
    </lineage>
</organism>
<keyword evidence="2" id="KW-1185">Reference proteome</keyword>
<evidence type="ECO:0000313" key="1">
    <source>
        <dbReference type="EMBL" id="MBB2496693.1"/>
    </source>
</evidence>
<dbReference type="EMBL" id="JACJUD010000005">
    <property type="protein sequence ID" value="MBB2496693.1"/>
    <property type="molecule type" value="Genomic_DNA"/>
</dbReference>
<proteinExistence type="predicted"/>
<gene>
    <name evidence="1" type="ORF">H3H51_16845</name>
</gene>
<accession>A0A7W4LP27</accession>